<dbReference type="FunFam" id="3.90.280.10:FF:000002">
    <property type="entry name" value="39S ribosomal protein L38, mitochondrial"/>
    <property type="match status" value="1"/>
</dbReference>
<dbReference type="InterPro" id="IPR035810">
    <property type="entry name" value="PEBP_euk"/>
</dbReference>
<evidence type="ECO:0000313" key="11">
    <source>
        <dbReference type="Proteomes" id="UP000472272"/>
    </source>
</evidence>
<keyword evidence="11" id="KW-1185">Reference proteome</keyword>
<evidence type="ECO:0000313" key="10">
    <source>
        <dbReference type="Ensembl" id="ENSPMRP00000009525.1"/>
    </source>
</evidence>
<dbReference type="PANTHER" id="PTHR11362">
    <property type="entry name" value="PHOSPHATIDYLETHANOLAMINE-BINDING PROTEIN"/>
    <property type="match status" value="1"/>
</dbReference>
<comment type="similarity">
    <text evidence="7">Belongs to the phosphatidylethanolamine-binding protein family. Mitochondrion-specific ribosomal protein mL38 subfamily.</text>
</comment>
<keyword evidence="2" id="KW-0809">Transit peptide</keyword>
<dbReference type="InterPro" id="IPR036610">
    <property type="entry name" value="PEBP-like_sf"/>
</dbReference>
<gene>
    <name evidence="10" type="primary">MRPL38</name>
</gene>
<proteinExistence type="inferred from homology"/>
<dbReference type="AlphaFoldDB" id="A0A670IC81"/>
<dbReference type="CDD" id="cd00866">
    <property type="entry name" value="PEBP_euk"/>
    <property type="match status" value="1"/>
</dbReference>
<evidence type="ECO:0000256" key="4">
    <source>
        <dbReference type="ARBA" id="ARBA00023054"/>
    </source>
</evidence>
<dbReference type="GO" id="GO:0005743">
    <property type="term" value="C:mitochondrial inner membrane"/>
    <property type="evidence" value="ECO:0007669"/>
    <property type="project" value="UniProtKB-ARBA"/>
</dbReference>
<evidence type="ECO:0000256" key="7">
    <source>
        <dbReference type="ARBA" id="ARBA00038016"/>
    </source>
</evidence>
<dbReference type="GeneTree" id="ENSGT00900000141125"/>
<dbReference type="Gene3D" id="3.90.280.10">
    <property type="entry name" value="PEBP-like"/>
    <property type="match status" value="1"/>
</dbReference>
<dbReference type="Ensembl" id="ENSPMRT00000010157.1">
    <property type="protein sequence ID" value="ENSPMRP00000009525.1"/>
    <property type="gene ID" value="ENSPMRG00000006352.1"/>
</dbReference>
<evidence type="ECO:0000256" key="2">
    <source>
        <dbReference type="ARBA" id="ARBA00022946"/>
    </source>
</evidence>
<dbReference type="InterPro" id="IPR008914">
    <property type="entry name" value="PEBP"/>
</dbReference>
<dbReference type="Pfam" id="PF01161">
    <property type="entry name" value="PBP"/>
    <property type="match status" value="1"/>
</dbReference>
<evidence type="ECO:0000256" key="3">
    <source>
        <dbReference type="ARBA" id="ARBA00022980"/>
    </source>
</evidence>
<reference evidence="10" key="2">
    <citation type="submission" date="2025-08" db="UniProtKB">
        <authorList>
            <consortium name="Ensembl"/>
        </authorList>
    </citation>
    <scope>IDENTIFICATION</scope>
</reference>
<evidence type="ECO:0000256" key="1">
    <source>
        <dbReference type="ARBA" id="ARBA00004173"/>
    </source>
</evidence>
<dbReference type="GO" id="GO:0005762">
    <property type="term" value="C:mitochondrial large ribosomal subunit"/>
    <property type="evidence" value="ECO:0007669"/>
    <property type="project" value="TreeGrafter"/>
</dbReference>
<dbReference type="SUPFAM" id="SSF49777">
    <property type="entry name" value="PEBP-like"/>
    <property type="match status" value="1"/>
</dbReference>
<evidence type="ECO:0000256" key="6">
    <source>
        <dbReference type="ARBA" id="ARBA00023274"/>
    </source>
</evidence>
<keyword evidence="5" id="KW-0496">Mitochondrion</keyword>
<protein>
    <recommendedName>
        <fullName evidence="8">Large ribosomal subunit protein mL38</fullName>
    </recommendedName>
    <alternativeName>
        <fullName evidence="9">39S ribosomal protein L38, mitochondrial</fullName>
    </alternativeName>
</protein>
<keyword evidence="3" id="KW-0689">Ribosomal protein</keyword>
<dbReference type="PANTHER" id="PTHR11362:SF133">
    <property type="entry name" value="LARGE RIBOSOMAL SUBUNIT PROTEIN ML38"/>
    <property type="match status" value="1"/>
</dbReference>
<dbReference type="Proteomes" id="UP000472272">
    <property type="component" value="Chromosome 2"/>
</dbReference>
<reference evidence="10" key="3">
    <citation type="submission" date="2025-09" db="UniProtKB">
        <authorList>
            <consortium name="Ensembl"/>
        </authorList>
    </citation>
    <scope>IDENTIFICATION</scope>
</reference>
<evidence type="ECO:0000256" key="8">
    <source>
        <dbReference type="ARBA" id="ARBA00039444"/>
    </source>
</evidence>
<comment type="subcellular location">
    <subcellularLocation>
        <location evidence="1">Mitochondrion</location>
    </subcellularLocation>
</comment>
<accession>A0A670IC81</accession>
<name>A0A670IC81_PODMU</name>
<sequence>MASPILSAALHGLRNARPFSTSAVLWKVGVPLGPMPNEDIDVSKLEVLEKYRVFTRYFKEAEKAQKKPQWWKTYRRYVTPKQGTTLGRTEKFSPLFHSVFHSAVFLFAVLIPLDDVRAEWERTFGPSHRQRVAEHYGLYRDLFDDAFFVPQVPLRVEYNQDDEYVMPVYHGNMVTPTEAFNPPRVSFEADEGSLWTLLLTNLDGHLRDADSEYLHWLVTNIPGNKMEMGKEICHYFPTFPARGTGYHRFVFLLFKQLHPIDFTEDERPVPCHSLQMRTFKTFDFYKKHQSDMTPAGLAFFQCQWDDSVTRVFHHLLDMKEPVFDFVRPPTYHPPQKLFPHLQPLRYLDRYRDSDEPTYGIY</sequence>
<evidence type="ECO:0000256" key="9">
    <source>
        <dbReference type="ARBA" id="ARBA00041206"/>
    </source>
</evidence>
<keyword evidence="6" id="KW-0687">Ribonucleoprotein</keyword>
<evidence type="ECO:0000256" key="5">
    <source>
        <dbReference type="ARBA" id="ARBA00023128"/>
    </source>
</evidence>
<keyword evidence="4" id="KW-0175">Coiled coil</keyword>
<reference evidence="10 11" key="1">
    <citation type="journal article" date="2019" name="Proc. Natl. Acad. Sci. U.S.A.">
        <title>Regulatory changes in pterin and carotenoid genes underlie balanced color polymorphisms in the wall lizard.</title>
        <authorList>
            <person name="Andrade P."/>
            <person name="Pinho C."/>
            <person name="Perez I de Lanuza G."/>
            <person name="Afonso S."/>
            <person name="Brejcha J."/>
            <person name="Rubin C.J."/>
            <person name="Wallerman O."/>
            <person name="Pereira P."/>
            <person name="Sabatino S.J."/>
            <person name="Bellati A."/>
            <person name="Pellitteri-Rosa D."/>
            <person name="Bosakova Z."/>
            <person name="Bunikis I."/>
            <person name="Carretero M.A."/>
            <person name="Feiner N."/>
            <person name="Marsik P."/>
            <person name="Pauperio F."/>
            <person name="Salvi D."/>
            <person name="Soler L."/>
            <person name="While G.M."/>
            <person name="Uller T."/>
            <person name="Font E."/>
            <person name="Andersson L."/>
            <person name="Carneiro M."/>
        </authorList>
    </citation>
    <scope>NUCLEOTIDE SEQUENCE</scope>
</reference>
<organism evidence="10 11">
    <name type="scientific">Podarcis muralis</name>
    <name type="common">Wall lizard</name>
    <name type="synonym">Lacerta muralis</name>
    <dbReference type="NCBI Taxonomy" id="64176"/>
    <lineage>
        <taxon>Eukaryota</taxon>
        <taxon>Metazoa</taxon>
        <taxon>Chordata</taxon>
        <taxon>Craniata</taxon>
        <taxon>Vertebrata</taxon>
        <taxon>Euteleostomi</taxon>
        <taxon>Lepidosauria</taxon>
        <taxon>Squamata</taxon>
        <taxon>Bifurcata</taxon>
        <taxon>Unidentata</taxon>
        <taxon>Episquamata</taxon>
        <taxon>Laterata</taxon>
        <taxon>Lacertibaenia</taxon>
        <taxon>Lacertidae</taxon>
        <taxon>Podarcis</taxon>
    </lineage>
</organism>